<feature type="region of interest" description="Disordered" evidence="1">
    <location>
        <begin position="50"/>
        <end position="87"/>
    </location>
</feature>
<dbReference type="OrthoDB" id="8126826at2"/>
<gene>
    <name evidence="2" type="ORF">B2M20_18280</name>
</gene>
<sequence length="137" mass="15276">MTDSASAPKSDRPPLPRDAFRAHRVNSAAPDALAAKPVVVTPAYEDQIIAAQPQSAPADNVSTRKQPRPSKARDRNPFDAYGERSSSRPYALRFPDAIDLVVRQMAAEERTQPLRIIDRIVYDHLKRIGRLPPPRET</sequence>
<evidence type="ECO:0000313" key="3">
    <source>
        <dbReference type="Proteomes" id="UP000189940"/>
    </source>
</evidence>
<name>A0A1V4HTP0_NITVU</name>
<keyword evidence="3" id="KW-1185">Reference proteome</keyword>
<proteinExistence type="predicted"/>
<dbReference type="RefSeq" id="WP_079448444.1">
    <property type="nucleotide sequence ID" value="NZ_MWPQ01000070.1"/>
</dbReference>
<accession>A0A1V4HTP0</accession>
<dbReference type="AlphaFoldDB" id="A0A1V4HTP0"/>
<feature type="region of interest" description="Disordered" evidence="1">
    <location>
        <begin position="1"/>
        <end position="23"/>
    </location>
</feature>
<reference evidence="2 3" key="1">
    <citation type="submission" date="2017-02" db="EMBL/GenBank/DDBJ databases">
        <title>Genome sequence of the nitrite-oxidizing bacterium Nitrobacter vulgaris strain Ab1.</title>
        <authorList>
            <person name="Mellbye B.L."/>
            <person name="Davis E.W."/>
            <person name="Spieck E."/>
            <person name="Chang J.H."/>
            <person name="Bottomley P.J."/>
            <person name="Sayavedra-Soto L.A."/>
        </authorList>
    </citation>
    <scope>NUCLEOTIDE SEQUENCE [LARGE SCALE GENOMIC DNA]</scope>
    <source>
        <strain evidence="2 3">Ab1</strain>
    </source>
</reference>
<evidence type="ECO:0000256" key="1">
    <source>
        <dbReference type="SAM" id="MobiDB-lite"/>
    </source>
</evidence>
<feature type="compositionally biased region" description="Basic and acidic residues" evidence="1">
    <location>
        <begin position="9"/>
        <end position="21"/>
    </location>
</feature>
<protein>
    <submittedName>
        <fullName evidence="2">Uncharacterized protein</fullName>
    </submittedName>
</protein>
<organism evidence="2 3">
    <name type="scientific">Nitrobacter vulgaris</name>
    <dbReference type="NCBI Taxonomy" id="29421"/>
    <lineage>
        <taxon>Bacteria</taxon>
        <taxon>Pseudomonadati</taxon>
        <taxon>Pseudomonadota</taxon>
        <taxon>Alphaproteobacteria</taxon>
        <taxon>Hyphomicrobiales</taxon>
        <taxon>Nitrobacteraceae</taxon>
        <taxon>Nitrobacter</taxon>
    </lineage>
</organism>
<dbReference type="EMBL" id="MWPQ01000070">
    <property type="protein sequence ID" value="OPH81341.1"/>
    <property type="molecule type" value="Genomic_DNA"/>
</dbReference>
<evidence type="ECO:0000313" key="2">
    <source>
        <dbReference type="EMBL" id="OPH81341.1"/>
    </source>
</evidence>
<comment type="caution">
    <text evidence="2">The sequence shown here is derived from an EMBL/GenBank/DDBJ whole genome shotgun (WGS) entry which is preliminary data.</text>
</comment>
<dbReference type="Proteomes" id="UP000189940">
    <property type="component" value="Unassembled WGS sequence"/>
</dbReference>
<feature type="compositionally biased region" description="Basic and acidic residues" evidence="1">
    <location>
        <begin position="71"/>
        <end position="86"/>
    </location>
</feature>